<proteinExistence type="predicted"/>
<gene>
    <name evidence="1" type="ORF">WMO26_03490</name>
</gene>
<dbReference type="Proteomes" id="UP001489509">
    <property type="component" value="Unassembled WGS sequence"/>
</dbReference>
<protein>
    <recommendedName>
        <fullName evidence="3">Cytosolic protein</fullName>
    </recommendedName>
</protein>
<keyword evidence="2" id="KW-1185">Reference proteome</keyword>
<organism evidence="1 2">
    <name type="scientific">Solibaculum intestinale</name>
    <dbReference type="NCBI Taxonomy" id="3133165"/>
    <lineage>
        <taxon>Bacteria</taxon>
        <taxon>Bacillati</taxon>
        <taxon>Bacillota</taxon>
        <taxon>Clostridia</taxon>
        <taxon>Eubacteriales</taxon>
        <taxon>Oscillospiraceae</taxon>
        <taxon>Solibaculum</taxon>
    </lineage>
</organism>
<reference evidence="1 2" key="1">
    <citation type="submission" date="2024-03" db="EMBL/GenBank/DDBJ databases">
        <title>Human intestinal bacterial collection.</title>
        <authorList>
            <person name="Pauvert C."/>
            <person name="Hitch T.C.A."/>
            <person name="Clavel T."/>
        </authorList>
    </citation>
    <scope>NUCLEOTIDE SEQUENCE [LARGE SCALE GENOMIC DNA]</scope>
    <source>
        <strain evidence="1 2">CLA-JM-H44</strain>
    </source>
</reference>
<dbReference type="RefSeq" id="WP_349218153.1">
    <property type="nucleotide sequence ID" value="NZ_JBBMFD010000003.1"/>
</dbReference>
<accession>A0ABV1DXW8</accession>
<evidence type="ECO:0000313" key="2">
    <source>
        <dbReference type="Proteomes" id="UP001489509"/>
    </source>
</evidence>
<evidence type="ECO:0000313" key="1">
    <source>
        <dbReference type="EMBL" id="MEQ2439887.1"/>
    </source>
</evidence>
<sequence>MNACSNTRPCPCTYDCPRHGKCCACVAHHRDHEGGFPGCFFSKEGEATYDRSFEALKKDRETK</sequence>
<evidence type="ECO:0008006" key="3">
    <source>
        <dbReference type="Google" id="ProtNLM"/>
    </source>
</evidence>
<dbReference type="EMBL" id="JBBMFD010000003">
    <property type="protein sequence ID" value="MEQ2439887.1"/>
    <property type="molecule type" value="Genomic_DNA"/>
</dbReference>
<comment type="caution">
    <text evidence="1">The sequence shown here is derived from an EMBL/GenBank/DDBJ whole genome shotgun (WGS) entry which is preliminary data.</text>
</comment>
<name>A0ABV1DXW8_9FIRM</name>